<evidence type="ECO:0000313" key="4">
    <source>
        <dbReference type="EMBL" id="MEE2041046.1"/>
    </source>
</evidence>
<keyword evidence="3" id="KW-0949">S-adenosyl-L-methionine</keyword>
<dbReference type="InterPro" id="IPR002935">
    <property type="entry name" value="SAM_O-MeTrfase"/>
</dbReference>
<dbReference type="PANTHER" id="PTHR43167:SF1">
    <property type="entry name" value="PUTATIVE (AFU_ORTHOLOGUE AFUA_6G01830)-RELATED"/>
    <property type="match status" value="1"/>
</dbReference>
<gene>
    <name evidence="4" type="ORF">Q8791_27870</name>
</gene>
<keyword evidence="5" id="KW-1185">Reference proteome</keyword>
<keyword evidence="1 4" id="KW-0489">Methyltransferase</keyword>
<dbReference type="PANTHER" id="PTHR43167">
    <property type="entry name" value="PUTATIVE (AFU_ORTHOLOGUE AFUA_6G01830)-RELATED"/>
    <property type="match status" value="1"/>
</dbReference>
<protein>
    <submittedName>
        <fullName evidence="4">O-methyltransferase</fullName>
        <ecNumber evidence="4">2.1.1.-</ecNumber>
    </submittedName>
</protein>
<sequence length="195" mass="20596">MEDEPLADAYDAGLRSTAPPVDPATGGALRFLAASLHARSVVEIGTGCGSSGIWLLRGMTPDGILTTVDTNAAYQDYARSAFARAGFGAGRARLIRGAALDVLPRLTDGGYDLVFVDADTESYPLYLEEALRLLRPGGMVVFNGAMVGSSEPDGPLRMPDPRETAVRGVISRMRDEDGFIPLLMPVGEGLLAAIR</sequence>
<dbReference type="InterPro" id="IPR029063">
    <property type="entry name" value="SAM-dependent_MTases_sf"/>
</dbReference>
<evidence type="ECO:0000256" key="3">
    <source>
        <dbReference type="ARBA" id="ARBA00022691"/>
    </source>
</evidence>
<dbReference type="Gene3D" id="3.40.50.150">
    <property type="entry name" value="Vaccinia Virus protein VP39"/>
    <property type="match status" value="1"/>
</dbReference>
<proteinExistence type="predicted"/>
<evidence type="ECO:0000256" key="1">
    <source>
        <dbReference type="ARBA" id="ARBA00022603"/>
    </source>
</evidence>
<dbReference type="GO" id="GO:0032259">
    <property type="term" value="P:methylation"/>
    <property type="evidence" value="ECO:0007669"/>
    <property type="project" value="UniProtKB-KW"/>
</dbReference>
<comment type="caution">
    <text evidence="4">The sequence shown here is derived from an EMBL/GenBank/DDBJ whole genome shotgun (WGS) entry which is preliminary data.</text>
</comment>
<dbReference type="Proteomes" id="UP001356095">
    <property type="component" value="Unassembled WGS sequence"/>
</dbReference>
<dbReference type="PROSITE" id="PS51682">
    <property type="entry name" value="SAM_OMT_I"/>
    <property type="match status" value="1"/>
</dbReference>
<keyword evidence="2 4" id="KW-0808">Transferase</keyword>
<name>A0ABU7KFL8_9ACTN</name>
<dbReference type="EMBL" id="JAUZMY010000040">
    <property type="protein sequence ID" value="MEE2041046.1"/>
    <property type="molecule type" value="Genomic_DNA"/>
</dbReference>
<dbReference type="RefSeq" id="WP_330094808.1">
    <property type="nucleotide sequence ID" value="NZ_JAUZMY010000040.1"/>
</dbReference>
<evidence type="ECO:0000256" key="2">
    <source>
        <dbReference type="ARBA" id="ARBA00022679"/>
    </source>
</evidence>
<accession>A0ABU7KFL8</accession>
<organism evidence="4 5">
    <name type="scientific">Nocardiopsis codii</name>
    <dbReference type="NCBI Taxonomy" id="3065942"/>
    <lineage>
        <taxon>Bacteria</taxon>
        <taxon>Bacillati</taxon>
        <taxon>Actinomycetota</taxon>
        <taxon>Actinomycetes</taxon>
        <taxon>Streptosporangiales</taxon>
        <taxon>Nocardiopsidaceae</taxon>
        <taxon>Nocardiopsis</taxon>
    </lineage>
</organism>
<dbReference type="GO" id="GO:0008168">
    <property type="term" value="F:methyltransferase activity"/>
    <property type="evidence" value="ECO:0007669"/>
    <property type="project" value="UniProtKB-KW"/>
</dbReference>
<dbReference type="Pfam" id="PF01596">
    <property type="entry name" value="Methyltransf_3"/>
    <property type="match status" value="1"/>
</dbReference>
<dbReference type="CDD" id="cd02440">
    <property type="entry name" value="AdoMet_MTases"/>
    <property type="match status" value="1"/>
</dbReference>
<reference evidence="4 5" key="1">
    <citation type="submission" date="2023-08" db="EMBL/GenBank/DDBJ databases">
        <authorList>
            <person name="Girao M."/>
            <person name="Carvalho M.F."/>
        </authorList>
    </citation>
    <scope>NUCLEOTIDE SEQUENCE [LARGE SCALE GENOMIC DNA]</scope>
    <source>
        <strain evidence="4 5">CT-R113</strain>
    </source>
</reference>
<dbReference type="SUPFAM" id="SSF53335">
    <property type="entry name" value="S-adenosyl-L-methionine-dependent methyltransferases"/>
    <property type="match status" value="1"/>
</dbReference>
<evidence type="ECO:0000313" key="5">
    <source>
        <dbReference type="Proteomes" id="UP001356095"/>
    </source>
</evidence>
<dbReference type="EC" id="2.1.1.-" evidence="4"/>